<dbReference type="Gene3D" id="3.30.450.90">
    <property type="match status" value="1"/>
</dbReference>
<evidence type="ECO:0000256" key="2">
    <source>
        <dbReference type="ARBA" id="ARBA00022741"/>
    </source>
</evidence>
<gene>
    <name evidence="5" type="ORF">G3N55_02830</name>
</gene>
<dbReference type="AlphaFoldDB" id="A0A6N9TL50"/>
<keyword evidence="2" id="KW-0547">Nucleotide-binding</keyword>
<dbReference type="EMBL" id="JAAGRR010000017">
    <property type="protein sequence ID" value="NDY41788.1"/>
    <property type="molecule type" value="Genomic_DNA"/>
</dbReference>
<dbReference type="CDD" id="cd01129">
    <property type="entry name" value="PulE-GspE-like"/>
    <property type="match status" value="1"/>
</dbReference>
<dbReference type="Pfam" id="PF00437">
    <property type="entry name" value="T2SSE"/>
    <property type="match status" value="1"/>
</dbReference>
<dbReference type="Pfam" id="PF05157">
    <property type="entry name" value="MshEN"/>
    <property type="match status" value="1"/>
</dbReference>
<reference evidence="5 6" key="1">
    <citation type="submission" date="2020-02" db="EMBL/GenBank/DDBJ databases">
        <title>Comparative genomics of sulfur disproportionating microorganisms.</title>
        <authorList>
            <person name="Ward L.M."/>
            <person name="Bertran E."/>
            <person name="Johnston D.T."/>
        </authorList>
    </citation>
    <scope>NUCLEOTIDE SEQUENCE [LARGE SCALE GENOMIC DNA]</scope>
    <source>
        <strain evidence="5 6">DSM 100025</strain>
    </source>
</reference>
<evidence type="ECO:0000256" key="3">
    <source>
        <dbReference type="ARBA" id="ARBA00022840"/>
    </source>
</evidence>
<dbReference type="InterPro" id="IPR007831">
    <property type="entry name" value="T2SS_GspE_N"/>
</dbReference>
<sequence length="652" mass="73388">MDMPFEALEHLAAAVEDTSLPKERRLDILYRLALTHEKTGGVAKALQALETIAKIDPDYRNVNERIEALSQTAQKFGRFFGLVRRQLLTEEQYERACELARQGKKSIETVLVNQFGIDKKAVGESLSEYYHCPFVEFNELEVGATPTCIQGVKEHFFRSNSCVPVREQGGTLLVALDNPHDISKVDNIRRVLKASNFEFAVALKDDINKFIDYFYGKYNIAGEEQEDVFEQLELEDEEAYGEEEEETGVFAEADGVVVQMANKIIEDAFARNASDIHVESLTGKRGALIRFRIDGDCLNYQTIPYNYKKGLVSRLKIMANLDIAEKRLPQDGKIKFKSRTKRTIELRVATVPTTEGNEDVVLRILAASDAMPIDRLGLLPENLENLKKIIEMPYGLIFVVGPTGSGKTTTLHAALGYINRPEKKIWTAEDPVEIVQEGLRQVQVRPNIDLTFARVLRAFLRADPDVIMVGETRDEETAEIVIEASLTGHLVFSTLHTNSAPETVTRLLGMGMDPFNFADALLGVLAQRLVKRLCPFCREEYKPDEKEVENFLAEYGEHPSRPLDPDEVRSATLYRPKGCDRCNNTGYKGRLAVHELLLSSDEMRSLIQHKAPVAEIRDLAMKNGMRTLKQDGILKVLQGHTDIKSVRAACVR</sequence>
<dbReference type="Gene3D" id="1.25.40.10">
    <property type="entry name" value="Tetratricopeptide repeat domain"/>
    <property type="match status" value="1"/>
</dbReference>
<comment type="caution">
    <text evidence="5">The sequence shown here is derived from an EMBL/GenBank/DDBJ whole genome shotgun (WGS) entry which is preliminary data.</text>
</comment>
<keyword evidence="6" id="KW-1185">Reference proteome</keyword>
<dbReference type="InterPro" id="IPR011990">
    <property type="entry name" value="TPR-like_helical_dom_sf"/>
</dbReference>
<evidence type="ECO:0000259" key="4">
    <source>
        <dbReference type="SMART" id="SM00382"/>
    </source>
</evidence>
<evidence type="ECO:0000313" key="5">
    <source>
        <dbReference type="EMBL" id="NDY41788.1"/>
    </source>
</evidence>
<dbReference type="InterPro" id="IPR037257">
    <property type="entry name" value="T2SS_E_N_sf"/>
</dbReference>
<dbReference type="SUPFAM" id="SSF160246">
    <property type="entry name" value="EspE N-terminal domain-like"/>
    <property type="match status" value="1"/>
</dbReference>
<name>A0A6N9TL50_DISTH</name>
<dbReference type="PANTHER" id="PTHR30258:SF1">
    <property type="entry name" value="PROTEIN TRANSPORT PROTEIN HOFB HOMOLOG"/>
    <property type="match status" value="1"/>
</dbReference>
<proteinExistence type="inferred from homology"/>
<dbReference type="PANTHER" id="PTHR30258">
    <property type="entry name" value="TYPE II SECRETION SYSTEM PROTEIN GSPE-RELATED"/>
    <property type="match status" value="1"/>
</dbReference>
<dbReference type="InterPro" id="IPR027417">
    <property type="entry name" value="P-loop_NTPase"/>
</dbReference>
<dbReference type="GO" id="GO:0016887">
    <property type="term" value="F:ATP hydrolysis activity"/>
    <property type="evidence" value="ECO:0007669"/>
    <property type="project" value="TreeGrafter"/>
</dbReference>
<dbReference type="Proteomes" id="UP000469346">
    <property type="component" value="Unassembled WGS sequence"/>
</dbReference>
<keyword evidence="3" id="KW-0067">ATP-binding</keyword>
<comment type="similarity">
    <text evidence="1">Belongs to the GSP E family.</text>
</comment>
<dbReference type="SMART" id="SM00382">
    <property type="entry name" value="AAA"/>
    <property type="match status" value="1"/>
</dbReference>
<organism evidence="5 6">
    <name type="scientific">Dissulfurirhabdus thermomarina</name>
    <dbReference type="NCBI Taxonomy" id="1765737"/>
    <lineage>
        <taxon>Bacteria</taxon>
        <taxon>Deltaproteobacteria</taxon>
        <taxon>Dissulfurirhabdaceae</taxon>
        <taxon>Dissulfurirhabdus</taxon>
    </lineage>
</organism>
<feature type="domain" description="AAA+ ATPase" evidence="4">
    <location>
        <begin position="393"/>
        <end position="528"/>
    </location>
</feature>
<dbReference type="InterPro" id="IPR003593">
    <property type="entry name" value="AAA+_ATPase"/>
</dbReference>
<evidence type="ECO:0000256" key="1">
    <source>
        <dbReference type="ARBA" id="ARBA00006611"/>
    </source>
</evidence>
<dbReference type="SUPFAM" id="SSF52540">
    <property type="entry name" value="P-loop containing nucleoside triphosphate hydrolases"/>
    <property type="match status" value="1"/>
</dbReference>
<dbReference type="Gene3D" id="3.30.300.160">
    <property type="entry name" value="Type II secretion system, protein E, N-terminal domain"/>
    <property type="match status" value="1"/>
</dbReference>
<protein>
    <submittedName>
        <fullName evidence="5">Type II/IV secretion system protein</fullName>
    </submittedName>
</protein>
<dbReference type="SUPFAM" id="SSF48452">
    <property type="entry name" value="TPR-like"/>
    <property type="match status" value="1"/>
</dbReference>
<dbReference type="GO" id="GO:0005524">
    <property type="term" value="F:ATP binding"/>
    <property type="evidence" value="ECO:0007669"/>
    <property type="project" value="UniProtKB-KW"/>
</dbReference>
<dbReference type="FunFam" id="3.40.50.300:FF:000398">
    <property type="entry name" value="Type IV pilus assembly ATPase PilB"/>
    <property type="match status" value="1"/>
</dbReference>
<dbReference type="Gene3D" id="3.40.50.300">
    <property type="entry name" value="P-loop containing nucleotide triphosphate hydrolases"/>
    <property type="match status" value="1"/>
</dbReference>
<dbReference type="GO" id="GO:0005886">
    <property type="term" value="C:plasma membrane"/>
    <property type="evidence" value="ECO:0007669"/>
    <property type="project" value="TreeGrafter"/>
</dbReference>
<dbReference type="InterPro" id="IPR001482">
    <property type="entry name" value="T2SS/T4SS_dom"/>
</dbReference>
<accession>A0A6N9TL50</accession>
<evidence type="ECO:0000313" key="6">
    <source>
        <dbReference type="Proteomes" id="UP000469346"/>
    </source>
</evidence>